<accession>A0ABU5DXQ9</accession>
<dbReference type="InterPro" id="IPR036390">
    <property type="entry name" value="WH_DNA-bd_sf"/>
</dbReference>
<dbReference type="PANTHER" id="PTHR33164">
    <property type="entry name" value="TRANSCRIPTIONAL REGULATOR, MARR FAMILY"/>
    <property type="match status" value="1"/>
</dbReference>
<dbReference type="PROSITE" id="PS50995">
    <property type="entry name" value="HTH_MARR_2"/>
    <property type="match status" value="1"/>
</dbReference>
<keyword evidence="3" id="KW-0804">Transcription</keyword>
<gene>
    <name evidence="5" type="ORF">SMD31_08665</name>
</gene>
<reference evidence="5 6" key="1">
    <citation type="journal article" date="2013" name="Antonie Van Leeuwenhoek">
        <title>Dongia rigui sp. nov., isolated from freshwater of a large wetland in Korea.</title>
        <authorList>
            <person name="Baik K.S."/>
            <person name="Hwang Y.M."/>
            <person name="Choi J.S."/>
            <person name="Kwon J."/>
            <person name="Seong C.N."/>
        </authorList>
    </citation>
    <scope>NUCLEOTIDE SEQUENCE [LARGE SCALE GENOMIC DNA]</scope>
    <source>
        <strain evidence="5 6">04SU4-P</strain>
    </source>
</reference>
<name>A0ABU5DXQ9_9PROT</name>
<dbReference type="PRINTS" id="PR00598">
    <property type="entry name" value="HTHMARR"/>
</dbReference>
<keyword evidence="1" id="KW-0805">Transcription regulation</keyword>
<dbReference type="SMART" id="SM00347">
    <property type="entry name" value="HTH_MARR"/>
    <property type="match status" value="1"/>
</dbReference>
<evidence type="ECO:0000313" key="6">
    <source>
        <dbReference type="Proteomes" id="UP001271769"/>
    </source>
</evidence>
<organism evidence="5 6">
    <name type="scientific">Dongia rigui</name>
    <dbReference type="NCBI Taxonomy" id="940149"/>
    <lineage>
        <taxon>Bacteria</taxon>
        <taxon>Pseudomonadati</taxon>
        <taxon>Pseudomonadota</taxon>
        <taxon>Alphaproteobacteria</taxon>
        <taxon>Rhodospirillales</taxon>
        <taxon>Dongiaceae</taxon>
        <taxon>Dongia</taxon>
    </lineage>
</organism>
<dbReference type="Pfam" id="PF01047">
    <property type="entry name" value="MarR"/>
    <property type="match status" value="1"/>
</dbReference>
<dbReference type="SUPFAM" id="SSF46785">
    <property type="entry name" value="Winged helix' DNA-binding domain"/>
    <property type="match status" value="1"/>
</dbReference>
<dbReference type="EMBL" id="JAXCLX010000001">
    <property type="protein sequence ID" value="MDY0871993.1"/>
    <property type="molecule type" value="Genomic_DNA"/>
</dbReference>
<evidence type="ECO:0000256" key="1">
    <source>
        <dbReference type="ARBA" id="ARBA00023015"/>
    </source>
</evidence>
<evidence type="ECO:0000256" key="2">
    <source>
        <dbReference type="ARBA" id="ARBA00023125"/>
    </source>
</evidence>
<dbReference type="Gene3D" id="1.10.10.10">
    <property type="entry name" value="Winged helix-like DNA-binding domain superfamily/Winged helix DNA-binding domain"/>
    <property type="match status" value="1"/>
</dbReference>
<feature type="domain" description="HTH marR-type" evidence="4">
    <location>
        <begin position="9"/>
        <end position="141"/>
    </location>
</feature>
<dbReference type="Proteomes" id="UP001271769">
    <property type="component" value="Unassembled WGS sequence"/>
</dbReference>
<dbReference type="InterPro" id="IPR039422">
    <property type="entry name" value="MarR/SlyA-like"/>
</dbReference>
<keyword evidence="2" id="KW-0238">DNA-binding</keyword>
<proteinExistence type="predicted"/>
<keyword evidence="6" id="KW-1185">Reference proteome</keyword>
<sequence length="162" mass="18587">MNKPFDAKEPSLGFLLYDAARLMRRDFDRRAKSLGLTRAQWSVLAHLRRNEGSNQASIADHLDVEPITLVRLLDRLEEAGWIERRMDPKDRRARLIYLTEKTHPILARMQELGAETRDVMMAGIPEAAQATMYEHLLRMRANLTSSTKPAEAEEVYPEAENA</sequence>
<evidence type="ECO:0000313" key="5">
    <source>
        <dbReference type="EMBL" id="MDY0871993.1"/>
    </source>
</evidence>
<evidence type="ECO:0000259" key="4">
    <source>
        <dbReference type="PROSITE" id="PS50995"/>
    </source>
</evidence>
<evidence type="ECO:0000256" key="3">
    <source>
        <dbReference type="ARBA" id="ARBA00023163"/>
    </source>
</evidence>
<protein>
    <submittedName>
        <fullName evidence="5">MarR family transcriptional regulator</fullName>
    </submittedName>
</protein>
<dbReference type="PANTHER" id="PTHR33164:SF64">
    <property type="entry name" value="TRANSCRIPTIONAL REGULATOR SLYA"/>
    <property type="match status" value="1"/>
</dbReference>
<comment type="caution">
    <text evidence="5">The sequence shown here is derived from an EMBL/GenBank/DDBJ whole genome shotgun (WGS) entry which is preliminary data.</text>
</comment>
<dbReference type="RefSeq" id="WP_320500413.1">
    <property type="nucleotide sequence ID" value="NZ_JAXCLX010000001.1"/>
</dbReference>
<dbReference type="InterPro" id="IPR036388">
    <property type="entry name" value="WH-like_DNA-bd_sf"/>
</dbReference>
<dbReference type="InterPro" id="IPR000835">
    <property type="entry name" value="HTH_MarR-typ"/>
</dbReference>